<dbReference type="EMBL" id="GDID01000226">
    <property type="protein sequence ID" value="JAP96380.1"/>
    <property type="molecule type" value="Transcribed_RNA"/>
</dbReference>
<protein>
    <recommendedName>
        <fullName evidence="6">Kinesin-like protein</fullName>
    </recommendedName>
</protein>
<feature type="binding site" evidence="5">
    <location>
        <begin position="86"/>
        <end position="93"/>
    </location>
    <ligand>
        <name>ATP</name>
        <dbReference type="ChEBI" id="CHEBI:30616"/>
    </ligand>
</feature>
<dbReference type="PROSITE" id="PS50067">
    <property type="entry name" value="KINESIN_MOTOR_2"/>
    <property type="match status" value="1"/>
</dbReference>
<evidence type="ECO:0000256" key="7">
    <source>
        <dbReference type="SAM" id="Coils"/>
    </source>
</evidence>
<evidence type="ECO:0000256" key="6">
    <source>
        <dbReference type="RuleBase" id="RU000394"/>
    </source>
</evidence>
<dbReference type="PANTHER" id="PTHR47968">
    <property type="entry name" value="CENTROMERE PROTEIN E"/>
    <property type="match status" value="1"/>
</dbReference>
<sequence>NVKVLIRVRPLIEREQKDKICIQCQQNQIYMKELTGNSQLDAYAQENVFNFDYIENQVPQQTIFEYAKPLLDDFVSGFNASIMAYGLTSSGKTYTMFNTDRNNFGIVQNSVQYIINSLNEQIRTQQIEYYQLGFCFLQIYNEVLSDLLQPESQLKIRLADSAEVENASIFQVSNVDEVNYLLQKGELSRKTTSTKYNELSSRSHVIASFVLQTDKTKSKLNLVDLAGSERLSTDLYSVQGQETKHINTSLSVLNKVIFALSEKQKFIPYRDSVLTKLLSDSLGGNYKSLLICCISPGSQNYFETLNSLRFAEHAKKIKNKAVKNILAENSTDFDQLEAELRDLQEQLNLMGKEDVRVVIQRLQDEIFKKQQIVNLAGGDMNEKELKSLQSDLVRKQNKLLLQNKDIDQSLSKYQIVISKQMENLKYLLMKINNQNNLINALSLENKIYQFQQVHSALKIQVQLEKETEKSKNQFESEQIAFLVKEINHLQGLNSQWQKKLQKTEDYLQQLQNINIKEFEQSVQKQLSLNQFSNTEKEKLAKYHSEGSQLLKIFSKIQTVLENLNLQKLKQLTDGVLEALEQTRDEYQ</sequence>
<evidence type="ECO:0000256" key="2">
    <source>
        <dbReference type="ARBA" id="ARBA00022840"/>
    </source>
</evidence>
<feature type="non-terminal residue" evidence="9">
    <location>
        <position position="1"/>
    </location>
</feature>
<dbReference type="InterPro" id="IPR019821">
    <property type="entry name" value="Kinesin_motor_CS"/>
</dbReference>
<dbReference type="InterPro" id="IPR027640">
    <property type="entry name" value="Kinesin-like_fam"/>
</dbReference>
<dbReference type="PRINTS" id="PR00380">
    <property type="entry name" value="KINESINHEAVY"/>
</dbReference>
<keyword evidence="2 5" id="KW-0067">ATP-binding</keyword>
<dbReference type="GO" id="GO:0003777">
    <property type="term" value="F:microtubule motor activity"/>
    <property type="evidence" value="ECO:0007669"/>
    <property type="project" value="InterPro"/>
</dbReference>
<comment type="similarity">
    <text evidence="5 6">Belongs to the TRAFAC class myosin-kinesin ATPase superfamily. Kinesin family.</text>
</comment>
<feature type="coiled-coil region" evidence="7">
    <location>
        <begin position="326"/>
        <end position="353"/>
    </location>
</feature>
<proteinExistence type="inferred from homology"/>
<accession>A0A146KI31</accession>
<feature type="domain" description="Kinesin motor" evidence="8">
    <location>
        <begin position="1"/>
        <end position="317"/>
    </location>
</feature>
<reference evidence="9" key="1">
    <citation type="submission" date="2015-07" db="EMBL/GenBank/DDBJ databases">
        <title>Adaptation to a free-living lifestyle via gene acquisitions in the diplomonad Trepomonas sp. PC1.</title>
        <authorList>
            <person name="Xu F."/>
            <person name="Jerlstrom-Hultqvist J."/>
            <person name="Kolisko M."/>
            <person name="Simpson A.G.B."/>
            <person name="Roger A.J."/>
            <person name="Svard S.G."/>
            <person name="Andersson J.O."/>
        </authorList>
    </citation>
    <scope>NUCLEOTIDE SEQUENCE</scope>
    <source>
        <strain evidence="9">PC1</strain>
    </source>
</reference>
<evidence type="ECO:0000256" key="1">
    <source>
        <dbReference type="ARBA" id="ARBA00022741"/>
    </source>
</evidence>
<organism evidence="9">
    <name type="scientific">Trepomonas sp. PC1</name>
    <dbReference type="NCBI Taxonomy" id="1076344"/>
    <lineage>
        <taxon>Eukaryota</taxon>
        <taxon>Metamonada</taxon>
        <taxon>Diplomonadida</taxon>
        <taxon>Hexamitidae</taxon>
        <taxon>Hexamitinae</taxon>
        <taxon>Trepomonas</taxon>
    </lineage>
</organism>
<dbReference type="Pfam" id="PF00225">
    <property type="entry name" value="Kinesin"/>
    <property type="match status" value="1"/>
</dbReference>
<feature type="non-terminal residue" evidence="9">
    <location>
        <position position="587"/>
    </location>
</feature>
<dbReference type="SMART" id="SM00129">
    <property type="entry name" value="KISc"/>
    <property type="match status" value="1"/>
</dbReference>
<evidence type="ECO:0000256" key="4">
    <source>
        <dbReference type="ARBA" id="ARBA00023175"/>
    </source>
</evidence>
<dbReference type="GO" id="GO:0005524">
    <property type="term" value="F:ATP binding"/>
    <property type="evidence" value="ECO:0007669"/>
    <property type="project" value="UniProtKB-UniRule"/>
</dbReference>
<dbReference type="SUPFAM" id="SSF52540">
    <property type="entry name" value="P-loop containing nucleoside triphosphate hydrolases"/>
    <property type="match status" value="1"/>
</dbReference>
<dbReference type="PANTHER" id="PTHR47968:SF75">
    <property type="entry name" value="CENTROMERE-ASSOCIATED PROTEIN E"/>
    <property type="match status" value="1"/>
</dbReference>
<evidence type="ECO:0000256" key="3">
    <source>
        <dbReference type="ARBA" id="ARBA00023054"/>
    </source>
</evidence>
<dbReference type="GO" id="GO:0008017">
    <property type="term" value="F:microtubule binding"/>
    <property type="evidence" value="ECO:0007669"/>
    <property type="project" value="InterPro"/>
</dbReference>
<keyword evidence="4 5" id="KW-0505">Motor protein</keyword>
<dbReference type="GO" id="GO:0007018">
    <property type="term" value="P:microtubule-based movement"/>
    <property type="evidence" value="ECO:0007669"/>
    <property type="project" value="InterPro"/>
</dbReference>
<evidence type="ECO:0000313" key="9">
    <source>
        <dbReference type="EMBL" id="JAP96380.1"/>
    </source>
</evidence>
<name>A0A146KI31_9EUKA</name>
<evidence type="ECO:0000256" key="5">
    <source>
        <dbReference type="PROSITE-ProRule" id="PRU00283"/>
    </source>
</evidence>
<keyword evidence="3 7" id="KW-0175">Coiled coil</keyword>
<evidence type="ECO:0000259" key="8">
    <source>
        <dbReference type="PROSITE" id="PS50067"/>
    </source>
</evidence>
<dbReference type="InterPro" id="IPR036961">
    <property type="entry name" value="Kinesin_motor_dom_sf"/>
</dbReference>
<dbReference type="PROSITE" id="PS00411">
    <property type="entry name" value="KINESIN_MOTOR_1"/>
    <property type="match status" value="1"/>
</dbReference>
<dbReference type="GO" id="GO:0005874">
    <property type="term" value="C:microtubule"/>
    <property type="evidence" value="ECO:0007669"/>
    <property type="project" value="UniProtKB-KW"/>
</dbReference>
<dbReference type="InterPro" id="IPR027417">
    <property type="entry name" value="P-loop_NTPase"/>
</dbReference>
<keyword evidence="6" id="KW-0493">Microtubule</keyword>
<keyword evidence="1 5" id="KW-0547">Nucleotide-binding</keyword>
<dbReference type="InterPro" id="IPR001752">
    <property type="entry name" value="Kinesin_motor_dom"/>
</dbReference>
<dbReference type="AlphaFoldDB" id="A0A146KI31"/>
<dbReference type="Gene3D" id="3.40.850.10">
    <property type="entry name" value="Kinesin motor domain"/>
    <property type="match status" value="1"/>
</dbReference>
<gene>
    <name evidence="9" type="ORF">TPC1_10303</name>
</gene>